<protein>
    <submittedName>
        <fullName evidence="2">Uncharacterized protein</fullName>
    </submittedName>
</protein>
<evidence type="ECO:0000313" key="2">
    <source>
        <dbReference type="EMBL" id="OJJ98442.1"/>
    </source>
</evidence>
<dbReference type="GeneID" id="30975334"/>
<feature type="region of interest" description="Disordered" evidence="1">
    <location>
        <begin position="72"/>
        <end position="92"/>
    </location>
</feature>
<feature type="compositionally biased region" description="Polar residues" evidence="1">
    <location>
        <begin position="76"/>
        <end position="86"/>
    </location>
</feature>
<organism evidence="2 3">
    <name type="scientific">Aspergillus aculeatus (strain ATCC 16872 / CBS 172.66 / WB 5094)</name>
    <dbReference type="NCBI Taxonomy" id="690307"/>
    <lineage>
        <taxon>Eukaryota</taxon>
        <taxon>Fungi</taxon>
        <taxon>Dikarya</taxon>
        <taxon>Ascomycota</taxon>
        <taxon>Pezizomycotina</taxon>
        <taxon>Eurotiomycetes</taxon>
        <taxon>Eurotiomycetidae</taxon>
        <taxon>Eurotiales</taxon>
        <taxon>Aspergillaceae</taxon>
        <taxon>Aspergillus</taxon>
        <taxon>Aspergillus subgen. Circumdati</taxon>
    </lineage>
</organism>
<sequence length="178" mass="20362">MVLTEVNEAMDPLEESLEKFAEACLRVISRYMHGCDARSVSQLKEQIEATLSLLQFSSQYLRELAAKVDTLPSPRENLSSPETDTWSLPAADTQPLRRVTLPSNQEIQDSMLPDSLDRRRGEEIDAAVDAAAASEEDPWFRAEEARHRYPPPRVHKMGYDVFDRRRTQGEFWPRGSVR</sequence>
<proteinExistence type="predicted"/>
<accession>A0A1L9WQK9</accession>
<keyword evidence="3" id="KW-1185">Reference proteome</keyword>
<dbReference type="EMBL" id="KV878980">
    <property type="protein sequence ID" value="OJJ98442.1"/>
    <property type="molecule type" value="Genomic_DNA"/>
</dbReference>
<dbReference type="RefSeq" id="XP_020054782.1">
    <property type="nucleotide sequence ID" value="XM_020201520.1"/>
</dbReference>
<evidence type="ECO:0000256" key="1">
    <source>
        <dbReference type="SAM" id="MobiDB-lite"/>
    </source>
</evidence>
<dbReference type="AlphaFoldDB" id="A0A1L9WQK9"/>
<name>A0A1L9WQK9_ASPA1</name>
<dbReference type="Proteomes" id="UP000184546">
    <property type="component" value="Unassembled WGS sequence"/>
</dbReference>
<dbReference type="OMA" id="HYAEDEF"/>
<gene>
    <name evidence="2" type="ORF">ASPACDRAFT_44951</name>
</gene>
<evidence type="ECO:0000313" key="3">
    <source>
        <dbReference type="Proteomes" id="UP000184546"/>
    </source>
</evidence>
<reference evidence="3" key="1">
    <citation type="journal article" date="2017" name="Genome Biol.">
        <title>Comparative genomics reveals high biological diversity and specific adaptations in the industrially and medically important fungal genus Aspergillus.</title>
        <authorList>
            <person name="de Vries R.P."/>
            <person name="Riley R."/>
            <person name="Wiebenga A."/>
            <person name="Aguilar-Osorio G."/>
            <person name="Amillis S."/>
            <person name="Uchima C.A."/>
            <person name="Anderluh G."/>
            <person name="Asadollahi M."/>
            <person name="Askin M."/>
            <person name="Barry K."/>
            <person name="Battaglia E."/>
            <person name="Bayram O."/>
            <person name="Benocci T."/>
            <person name="Braus-Stromeyer S.A."/>
            <person name="Caldana C."/>
            <person name="Canovas D."/>
            <person name="Cerqueira G.C."/>
            <person name="Chen F."/>
            <person name="Chen W."/>
            <person name="Choi C."/>
            <person name="Clum A."/>
            <person name="Dos Santos R.A."/>
            <person name="Damasio A.R."/>
            <person name="Diallinas G."/>
            <person name="Emri T."/>
            <person name="Fekete E."/>
            <person name="Flipphi M."/>
            <person name="Freyberg S."/>
            <person name="Gallo A."/>
            <person name="Gournas C."/>
            <person name="Habgood R."/>
            <person name="Hainaut M."/>
            <person name="Harispe M.L."/>
            <person name="Henrissat B."/>
            <person name="Hilden K.S."/>
            <person name="Hope R."/>
            <person name="Hossain A."/>
            <person name="Karabika E."/>
            <person name="Karaffa L."/>
            <person name="Karanyi Z."/>
            <person name="Krasevec N."/>
            <person name="Kuo A."/>
            <person name="Kusch H."/>
            <person name="LaButti K."/>
            <person name="Lagendijk E.L."/>
            <person name="Lapidus A."/>
            <person name="Levasseur A."/>
            <person name="Lindquist E."/>
            <person name="Lipzen A."/>
            <person name="Logrieco A.F."/>
            <person name="MacCabe A."/>
            <person name="Maekelae M.R."/>
            <person name="Malavazi I."/>
            <person name="Melin P."/>
            <person name="Meyer V."/>
            <person name="Mielnichuk N."/>
            <person name="Miskei M."/>
            <person name="Molnar A.P."/>
            <person name="Mule G."/>
            <person name="Ngan C.Y."/>
            <person name="Orejas M."/>
            <person name="Orosz E."/>
            <person name="Ouedraogo J.P."/>
            <person name="Overkamp K.M."/>
            <person name="Park H.-S."/>
            <person name="Perrone G."/>
            <person name="Piumi F."/>
            <person name="Punt P.J."/>
            <person name="Ram A.F."/>
            <person name="Ramon A."/>
            <person name="Rauscher S."/>
            <person name="Record E."/>
            <person name="Riano-Pachon D.M."/>
            <person name="Robert V."/>
            <person name="Roehrig J."/>
            <person name="Ruller R."/>
            <person name="Salamov A."/>
            <person name="Salih N.S."/>
            <person name="Samson R.A."/>
            <person name="Sandor E."/>
            <person name="Sanguinetti M."/>
            <person name="Schuetze T."/>
            <person name="Sepcic K."/>
            <person name="Shelest E."/>
            <person name="Sherlock G."/>
            <person name="Sophianopoulou V."/>
            <person name="Squina F.M."/>
            <person name="Sun H."/>
            <person name="Susca A."/>
            <person name="Todd R.B."/>
            <person name="Tsang A."/>
            <person name="Unkles S.E."/>
            <person name="van de Wiele N."/>
            <person name="van Rossen-Uffink D."/>
            <person name="Oliveira J.V."/>
            <person name="Vesth T.C."/>
            <person name="Visser J."/>
            <person name="Yu J.-H."/>
            <person name="Zhou M."/>
            <person name="Andersen M.R."/>
            <person name="Archer D.B."/>
            <person name="Baker S.E."/>
            <person name="Benoit I."/>
            <person name="Brakhage A.A."/>
            <person name="Braus G.H."/>
            <person name="Fischer R."/>
            <person name="Frisvad J.C."/>
            <person name="Goldman G.H."/>
            <person name="Houbraken J."/>
            <person name="Oakley B."/>
            <person name="Pocsi I."/>
            <person name="Scazzocchio C."/>
            <person name="Seiboth B."/>
            <person name="vanKuyk P.A."/>
            <person name="Wortman J."/>
            <person name="Dyer P.S."/>
            <person name="Grigoriev I.V."/>
        </authorList>
    </citation>
    <scope>NUCLEOTIDE SEQUENCE [LARGE SCALE GENOMIC DNA]</scope>
    <source>
        <strain evidence="3">ATCC 16872 / CBS 172.66 / WB 5094</strain>
    </source>
</reference>
<dbReference type="VEuPathDB" id="FungiDB:ASPACDRAFT_44951"/>
<dbReference type="OrthoDB" id="10360165at2759"/>